<dbReference type="Pfam" id="PF12802">
    <property type="entry name" value="MarR_2"/>
    <property type="match status" value="1"/>
</dbReference>
<evidence type="ECO:0000256" key="4">
    <source>
        <dbReference type="SAM" id="MobiDB-lite"/>
    </source>
</evidence>
<gene>
    <name evidence="6" type="ORF">GCM10023176_18970</name>
</gene>
<sequence length="181" mass="20206">MANLTPVKMEPLVRFPDMLQHAPLGRLLAIAGHVVEQHWGRYLAEHHGLTSAGMRVLFILSRVGDSTHREVAERCFVRPATLTGIVDTLERDGFVERRREGTDRRTVQLTLTDQGRRHAQQLAELIHSDRPLTSVDADPAKKAVIREFLTELVTTMSDGEVGRLNPEQESAPETNPGSRAC</sequence>
<feature type="domain" description="HTH marR-type" evidence="5">
    <location>
        <begin position="21"/>
        <end position="154"/>
    </location>
</feature>
<comment type="caution">
    <text evidence="6">The sequence shown here is derived from an EMBL/GenBank/DDBJ whole genome shotgun (WGS) entry which is preliminary data.</text>
</comment>
<dbReference type="InterPro" id="IPR036390">
    <property type="entry name" value="WH_DNA-bd_sf"/>
</dbReference>
<dbReference type="InterPro" id="IPR000835">
    <property type="entry name" value="HTH_MarR-typ"/>
</dbReference>
<dbReference type="PROSITE" id="PS50995">
    <property type="entry name" value="HTH_MARR_2"/>
    <property type="match status" value="1"/>
</dbReference>
<feature type="region of interest" description="Disordered" evidence="4">
    <location>
        <begin position="159"/>
        <end position="181"/>
    </location>
</feature>
<organism evidence="6 7">
    <name type="scientific">Micromonospora coerulea</name>
    <dbReference type="NCBI Taxonomy" id="47856"/>
    <lineage>
        <taxon>Bacteria</taxon>
        <taxon>Bacillati</taxon>
        <taxon>Actinomycetota</taxon>
        <taxon>Actinomycetes</taxon>
        <taxon>Micromonosporales</taxon>
        <taxon>Micromonosporaceae</taxon>
        <taxon>Micromonospora</taxon>
    </lineage>
</organism>
<feature type="compositionally biased region" description="Polar residues" evidence="4">
    <location>
        <begin position="167"/>
        <end position="181"/>
    </location>
</feature>
<evidence type="ECO:0000256" key="2">
    <source>
        <dbReference type="ARBA" id="ARBA00023125"/>
    </source>
</evidence>
<keyword evidence="1" id="KW-0805">Transcription regulation</keyword>
<keyword evidence="7" id="KW-1185">Reference proteome</keyword>
<accession>A0ABP8SGS8</accession>
<dbReference type="PROSITE" id="PS01117">
    <property type="entry name" value="HTH_MARR_1"/>
    <property type="match status" value="1"/>
</dbReference>
<dbReference type="EMBL" id="BAABGU010000008">
    <property type="protein sequence ID" value="GAA4567233.1"/>
    <property type="molecule type" value="Genomic_DNA"/>
</dbReference>
<keyword evidence="2" id="KW-0238">DNA-binding</keyword>
<dbReference type="InterPro" id="IPR039422">
    <property type="entry name" value="MarR/SlyA-like"/>
</dbReference>
<dbReference type="PANTHER" id="PTHR33164:SF43">
    <property type="entry name" value="HTH-TYPE TRANSCRIPTIONAL REPRESSOR YETL"/>
    <property type="match status" value="1"/>
</dbReference>
<keyword evidence="3" id="KW-0804">Transcription</keyword>
<dbReference type="SUPFAM" id="SSF46785">
    <property type="entry name" value="Winged helix' DNA-binding domain"/>
    <property type="match status" value="1"/>
</dbReference>
<evidence type="ECO:0000259" key="5">
    <source>
        <dbReference type="PROSITE" id="PS50995"/>
    </source>
</evidence>
<protein>
    <recommendedName>
        <fullName evidence="5">HTH marR-type domain-containing protein</fullName>
    </recommendedName>
</protein>
<reference evidence="7" key="1">
    <citation type="journal article" date="2019" name="Int. J. Syst. Evol. Microbiol.">
        <title>The Global Catalogue of Microorganisms (GCM) 10K type strain sequencing project: providing services to taxonomists for standard genome sequencing and annotation.</title>
        <authorList>
            <consortium name="The Broad Institute Genomics Platform"/>
            <consortium name="The Broad Institute Genome Sequencing Center for Infectious Disease"/>
            <person name="Wu L."/>
            <person name="Ma J."/>
        </authorList>
    </citation>
    <scope>NUCLEOTIDE SEQUENCE [LARGE SCALE GENOMIC DNA]</scope>
    <source>
        <strain evidence="7">JCM 3175</strain>
    </source>
</reference>
<evidence type="ECO:0000256" key="1">
    <source>
        <dbReference type="ARBA" id="ARBA00023015"/>
    </source>
</evidence>
<dbReference type="Proteomes" id="UP001500307">
    <property type="component" value="Unassembled WGS sequence"/>
</dbReference>
<evidence type="ECO:0000313" key="6">
    <source>
        <dbReference type="EMBL" id="GAA4567233.1"/>
    </source>
</evidence>
<evidence type="ECO:0000313" key="7">
    <source>
        <dbReference type="Proteomes" id="UP001500307"/>
    </source>
</evidence>
<dbReference type="Gene3D" id="1.10.10.10">
    <property type="entry name" value="Winged helix-like DNA-binding domain superfamily/Winged helix DNA-binding domain"/>
    <property type="match status" value="1"/>
</dbReference>
<dbReference type="InterPro" id="IPR036388">
    <property type="entry name" value="WH-like_DNA-bd_sf"/>
</dbReference>
<name>A0ABP8SGS8_9ACTN</name>
<proteinExistence type="predicted"/>
<dbReference type="SMART" id="SM00347">
    <property type="entry name" value="HTH_MARR"/>
    <property type="match status" value="1"/>
</dbReference>
<evidence type="ECO:0000256" key="3">
    <source>
        <dbReference type="ARBA" id="ARBA00023163"/>
    </source>
</evidence>
<dbReference type="PANTHER" id="PTHR33164">
    <property type="entry name" value="TRANSCRIPTIONAL REGULATOR, MARR FAMILY"/>
    <property type="match status" value="1"/>
</dbReference>
<dbReference type="InterPro" id="IPR023187">
    <property type="entry name" value="Tscrpt_reg_MarR-type_CS"/>
</dbReference>
<dbReference type="PRINTS" id="PR00598">
    <property type="entry name" value="HTHMARR"/>
</dbReference>